<reference evidence="1 2" key="1">
    <citation type="journal article" date="2022" name="New Phytol.">
        <title>Ecological generalism drives hyperdiversity of secondary metabolite gene clusters in xylarialean endophytes.</title>
        <authorList>
            <person name="Franco M.E.E."/>
            <person name="Wisecaver J.H."/>
            <person name="Arnold A.E."/>
            <person name="Ju Y.M."/>
            <person name="Slot J.C."/>
            <person name="Ahrendt S."/>
            <person name="Moore L.P."/>
            <person name="Eastman K.E."/>
            <person name="Scott K."/>
            <person name="Konkel Z."/>
            <person name="Mondo S.J."/>
            <person name="Kuo A."/>
            <person name="Hayes R.D."/>
            <person name="Haridas S."/>
            <person name="Andreopoulos B."/>
            <person name="Riley R."/>
            <person name="LaButti K."/>
            <person name="Pangilinan J."/>
            <person name="Lipzen A."/>
            <person name="Amirebrahimi M."/>
            <person name="Yan J."/>
            <person name="Adam C."/>
            <person name="Keymanesh K."/>
            <person name="Ng V."/>
            <person name="Louie K."/>
            <person name="Northen T."/>
            <person name="Drula E."/>
            <person name="Henrissat B."/>
            <person name="Hsieh H.M."/>
            <person name="Youens-Clark K."/>
            <person name="Lutzoni F."/>
            <person name="Miadlikowska J."/>
            <person name="Eastwood D.C."/>
            <person name="Hamelin R.C."/>
            <person name="Grigoriev I.V."/>
            <person name="U'Ren J.M."/>
        </authorList>
    </citation>
    <scope>NUCLEOTIDE SEQUENCE [LARGE SCALE GENOMIC DNA]</scope>
    <source>
        <strain evidence="1 2">ER1909</strain>
    </source>
</reference>
<sequence length="199" mass="21578">MAPNSFEVRDPAFANVLTRLRDRSLRPAAVRAVVGELTSILAKDAVTATAPGEKIAVIIILRSGLAMMDSFVASLPEETDMVIYHLGLFRERQSLQPIEYYNKLPHKDPRIKHAYVLDPLVATGGTAGASISILKDWGIDQITFLCLIASKIGLETAANVWPESTRFVVGTVDPELDDKGYVKPGVGDIGDRLFGTALS</sequence>
<gene>
    <name evidence="1" type="ORF">F4821DRAFT_240642</name>
</gene>
<accession>A0ACC0CYE3</accession>
<dbReference type="EMBL" id="MU394325">
    <property type="protein sequence ID" value="KAI6085451.1"/>
    <property type="molecule type" value="Genomic_DNA"/>
</dbReference>
<keyword evidence="1" id="KW-0808">Transferase</keyword>
<keyword evidence="1" id="KW-0328">Glycosyltransferase</keyword>
<keyword evidence="2" id="KW-1185">Reference proteome</keyword>
<organism evidence="1 2">
    <name type="scientific">Hypoxylon rubiginosum</name>
    <dbReference type="NCBI Taxonomy" id="110542"/>
    <lineage>
        <taxon>Eukaryota</taxon>
        <taxon>Fungi</taxon>
        <taxon>Dikarya</taxon>
        <taxon>Ascomycota</taxon>
        <taxon>Pezizomycotina</taxon>
        <taxon>Sordariomycetes</taxon>
        <taxon>Xylariomycetidae</taxon>
        <taxon>Xylariales</taxon>
        <taxon>Hypoxylaceae</taxon>
        <taxon>Hypoxylon</taxon>
    </lineage>
</organism>
<comment type="caution">
    <text evidence="1">The sequence shown here is derived from an EMBL/GenBank/DDBJ whole genome shotgun (WGS) entry which is preliminary data.</text>
</comment>
<proteinExistence type="predicted"/>
<protein>
    <submittedName>
        <fullName evidence="1">Uracil phosphoribosyltransferase-domain-containing protein</fullName>
    </submittedName>
</protein>
<evidence type="ECO:0000313" key="1">
    <source>
        <dbReference type="EMBL" id="KAI6085451.1"/>
    </source>
</evidence>
<evidence type="ECO:0000313" key="2">
    <source>
        <dbReference type="Proteomes" id="UP001497680"/>
    </source>
</evidence>
<name>A0ACC0CYE3_9PEZI</name>
<dbReference type="Proteomes" id="UP001497680">
    <property type="component" value="Unassembled WGS sequence"/>
</dbReference>